<evidence type="ECO:0000313" key="2">
    <source>
        <dbReference type="Proteomes" id="UP000027604"/>
    </source>
</evidence>
<dbReference type="RefSeq" id="WP_339325655.1">
    <property type="nucleotide sequence ID" value="NZ_BCTH01000001.1"/>
</dbReference>
<sequence>MNRALDDKLRERLLLARAAAGDRLMLADGTMLAALDGSRVLTPAERAVLAASPLTLRRFRALSLQRRQAARPPAWSGSQGWLRAAAGAAPLVELVSDDACWRLHFLARGDQPGHGWSLVLKLAAGAPFASDLMRAAPLLRVLDGAGAVLLQGRLDSDGECEQDWPCPLAPAPHLQLHGARFSVMPAA</sequence>
<dbReference type="KEGG" id="jag:GJA_2002"/>
<organism evidence="1 2">
    <name type="scientific">Janthinobacterium agaricidamnosum NBRC 102515 = DSM 9628</name>
    <dbReference type="NCBI Taxonomy" id="1349767"/>
    <lineage>
        <taxon>Bacteria</taxon>
        <taxon>Pseudomonadati</taxon>
        <taxon>Pseudomonadota</taxon>
        <taxon>Betaproteobacteria</taxon>
        <taxon>Burkholderiales</taxon>
        <taxon>Oxalobacteraceae</taxon>
        <taxon>Janthinobacterium</taxon>
    </lineage>
</organism>
<reference evidence="1 2" key="1">
    <citation type="journal article" date="2015" name="Genome Announc.">
        <title>Genome Sequence of Mushroom Soft-Rot Pathogen Janthinobacterium agaricidamnosum.</title>
        <authorList>
            <person name="Graupner K."/>
            <person name="Lackner G."/>
            <person name="Hertweck C."/>
        </authorList>
    </citation>
    <scope>NUCLEOTIDE SEQUENCE [LARGE SCALE GENOMIC DNA]</scope>
    <source>
        <strain evidence="2">NBRC 102515 / DSM 9628</strain>
    </source>
</reference>
<gene>
    <name evidence="1" type="ORF">GJA_2002</name>
</gene>
<dbReference type="STRING" id="1349767.GJA_2002"/>
<dbReference type="eggNOG" id="ENOG503167Z">
    <property type="taxonomic scope" value="Bacteria"/>
</dbReference>
<dbReference type="Proteomes" id="UP000027604">
    <property type="component" value="Chromosome I"/>
</dbReference>
<keyword evidence="2" id="KW-1185">Reference proteome</keyword>
<dbReference type="AlphaFoldDB" id="W0V5L2"/>
<dbReference type="PATRIC" id="fig|1349767.4.peg.3769"/>
<name>W0V5L2_9BURK</name>
<proteinExistence type="predicted"/>
<dbReference type="HOGENOM" id="CLU_1445877_0_0_4"/>
<protein>
    <submittedName>
        <fullName evidence="1">Uncharacterized protein</fullName>
    </submittedName>
</protein>
<accession>W0V5L2</accession>
<dbReference type="EMBL" id="HG322949">
    <property type="protein sequence ID" value="CDG82638.1"/>
    <property type="molecule type" value="Genomic_DNA"/>
</dbReference>
<evidence type="ECO:0000313" key="1">
    <source>
        <dbReference type="EMBL" id="CDG82638.1"/>
    </source>
</evidence>